<dbReference type="CDD" id="cd02022">
    <property type="entry name" value="DPCK"/>
    <property type="match status" value="1"/>
</dbReference>
<keyword evidence="3 5" id="KW-0067">ATP-binding</keyword>
<comment type="caution">
    <text evidence="7">The sequence shown here is derived from an EMBL/GenBank/DDBJ whole genome shotgun (WGS) entry which is preliminary data.</text>
</comment>
<keyword evidence="2 5" id="KW-0547">Nucleotide-binding</keyword>
<dbReference type="GO" id="GO:0005737">
    <property type="term" value="C:cytoplasm"/>
    <property type="evidence" value="ECO:0007669"/>
    <property type="project" value="UniProtKB-SubCell"/>
</dbReference>
<dbReference type="EC" id="2.7.1.24" evidence="5 6"/>
<comment type="pathway">
    <text evidence="5">Cofactor biosynthesis; coenzyme A biosynthesis; CoA from (R)-pantothenate: step 5/5.</text>
</comment>
<dbReference type="Proteomes" id="UP000523161">
    <property type="component" value="Unassembled WGS sequence"/>
</dbReference>
<evidence type="ECO:0000256" key="5">
    <source>
        <dbReference type="HAMAP-Rule" id="MF_00376"/>
    </source>
</evidence>
<reference evidence="7 8" key="1">
    <citation type="submission" date="2020-06" db="EMBL/GenBank/DDBJ databases">
        <title>Rheinheimera sp. nov., a marine bacterium isolated from coastal.</title>
        <authorList>
            <person name="Yu Q."/>
            <person name="Qi Y."/>
            <person name="Pu J."/>
        </authorList>
    </citation>
    <scope>NUCLEOTIDE SEQUENCE [LARGE SCALE GENOMIC DNA]</scope>
    <source>
        <strain evidence="7 8">YQF-2</strain>
    </source>
</reference>
<evidence type="ECO:0000256" key="3">
    <source>
        <dbReference type="ARBA" id="ARBA00022840"/>
    </source>
</evidence>
<name>A0A7Y5ARJ8_9GAMM</name>
<dbReference type="InterPro" id="IPR027417">
    <property type="entry name" value="P-loop_NTPase"/>
</dbReference>
<evidence type="ECO:0000256" key="2">
    <source>
        <dbReference type="ARBA" id="ARBA00022741"/>
    </source>
</evidence>
<comment type="function">
    <text evidence="5">Catalyzes the phosphorylation of the 3'-hydroxyl group of dephosphocoenzyme A to form coenzyme A.</text>
</comment>
<dbReference type="AlphaFoldDB" id="A0A7Y5ARJ8"/>
<accession>A0A7Y5ARJ8</accession>
<keyword evidence="5 7" id="KW-0808">Transferase</keyword>
<dbReference type="EMBL" id="JABSOD010000010">
    <property type="protein sequence ID" value="NRQ43241.1"/>
    <property type="molecule type" value="Genomic_DNA"/>
</dbReference>
<keyword evidence="5" id="KW-0963">Cytoplasm</keyword>
<feature type="binding site" evidence="5">
    <location>
        <begin position="13"/>
        <end position="18"/>
    </location>
    <ligand>
        <name>ATP</name>
        <dbReference type="ChEBI" id="CHEBI:30616"/>
    </ligand>
</feature>
<comment type="similarity">
    <text evidence="1 5">Belongs to the CoaE family.</text>
</comment>
<evidence type="ECO:0000313" key="8">
    <source>
        <dbReference type="Proteomes" id="UP000523161"/>
    </source>
</evidence>
<comment type="catalytic activity">
    <reaction evidence="5">
        <text>3'-dephospho-CoA + ATP = ADP + CoA + H(+)</text>
        <dbReference type="Rhea" id="RHEA:18245"/>
        <dbReference type="ChEBI" id="CHEBI:15378"/>
        <dbReference type="ChEBI" id="CHEBI:30616"/>
        <dbReference type="ChEBI" id="CHEBI:57287"/>
        <dbReference type="ChEBI" id="CHEBI:57328"/>
        <dbReference type="ChEBI" id="CHEBI:456216"/>
        <dbReference type="EC" id="2.7.1.24"/>
    </reaction>
</comment>
<dbReference type="PANTHER" id="PTHR10695:SF46">
    <property type="entry name" value="BIFUNCTIONAL COENZYME A SYNTHASE-RELATED"/>
    <property type="match status" value="1"/>
</dbReference>
<dbReference type="UniPathway" id="UPA00241">
    <property type="reaction ID" value="UER00356"/>
</dbReference>
<dbReference type="Gene3D" id="3.40.50.300">
    <property type="entry name" value="P-loop containing nucleotide triphosphate hydrolases"/>
    <property type="match status" value="1"/>
</dbReference>
<sequence length="201" mass="22049">MSDYIVGLTGGIGCGKSTVTAMFAELGVQYVDADIVAREVVMPGSVCLNAIQRYFGDNILQVNGELNRAALRQRIFSNSADKRWLEQLLHPAIRQQLLQQLAALTSPYALLVAPLLLENKLQQYVQRVLVIDLPESLQLSRAAARDNAGEAQIKAIMAAQISRDERLKLADDIITNDSSIADLTPQIGALHQRYLQLASAH</sequence>
<dbReference type="Pfam" id="PF01121">
    <property type="entry name" value="CoaE"/>
    <property type="match status" value="1"/>
</dbReference>
<dbReference type="GO" id="GO:0004140">
    <property type="term" value="F:dephospho-CoA kinase activity"/>
    <property type="evidence" value="ECO:0007669"/>
    <property type="project" value="UniProtKB-UniRule"/>
</dbReference>
<gene>
    <name evidence="5 7" type="primary">coaE</name>
    <name evidence="7" type="ORF">HRH59_11870</name>
</gene>
<organism evidence="7 8">
    <name type="scientific">Rheinheimera lutimaris</name>
    <dbReference type="NCBI Taxonomy" id="2740584"/>
    <lineage>
        <taxon>Bacteria</taxon>
        <taxon>Pseudomonadati</taxon>
        <taxon>Pseudomonadota</taxon>
        <taxon>Gammaproteobacteria</taxon>
        <taxon>Chromatiales</taxon>
        <taxon>Chromatiaceae</taxon>
        <taxon>Rheinheimera</taxon>
    </lineage>
</organism>
<evidence type="ECO:0000256" key="1">
    <source>
        <dbReference type="ARBA" id="ARBA00009018"/>
    </source>
</evidence>
<proteinExistence type="inferred from homology"/>
<keyword evidence="5 7" id="KW-0418">Kinase</keyword>
<dbReference type="PANTHER" id="PTHR10695">
    <property type="entry name" value="DEPHOSPHO-COA KINASE-RELATED"/>
    <property type="match status" value="1"/>
</dbReference>
<dbReference type="GO" id="GO:0015937">
    <property type="term" value="P:coenzyme A biosynthetic process"/>
    <property type="evidence" value="ECO:0007669"/>
    <property type="project" value="UniProtKB-UniRule"/>
</dbReference>
<dbReference type="PROSITE" id="PS51219">
    <property type="entry name" value="DPCK"/>
    <property type="match status" value="1"/>
</dbReference>
<dbReference type="HAMAP" id="MF_00376">
    <property type="entry name" value="Dephospho_CoA_kinase"/>
    <property type="match status" value="1"/>
</dbReference>
<keyword evidence="4 5" id="KW-0173">Coenzyme A biosynthesis</keyword>
<dbReference type="NCBIfam" id="TIGR00152">
    <property type="entry name" value="dephospho-CoA kinase"/>
    <property type="match status" value="1"/>
</dbReference>
<comment type="subcellular location">
    <subcellularLocation>
        <location evidence="5">Cytoplasm</location>
    </subcellularLocation>
</comment>
<keyword evidence="8" id="KW-1185">Reference proteome</keyword>
<protein>
    <recommendedName>
        <fullName evidence="5 6">Dephospho-CoA kinase</fullName>
        <ecNumber evidence="5 6">2.7.1.24</ecNumber>
    </recommendedName>
    <alternativeName>
        <fullName evidence="5">Dephosphocoenzyme A kinase</fullName>
    </alternativeName>
</protein>
<dbReference type="RefSeq" id="WP_173501480.1">
    <property type="nucleotide sequence ID" value="NZ_JABSOD010000010.1"/>
</dbReference>
<dbReference type="SUPFAM" id="SSF52540">
    <property type="entry name" value="P-loop containing nucleoside triphosphate hydrolases"/>
    <property type="match status" value="1"/>
</dbReference>
<evidence type="ECO:0000256" key="4">
    <source>
        <dbReference type="ARBA" id="ARBA00022993"/>
    </source>
</evidence>
<dbReference type="InterPro" id="IPR001977">
    <property type="entry name" value="Depp_CoAkinase"/>
</dbReference>
<evidence type="ECO:0000313" key="7">
    <source>
        <dbReference type="EMBL" id="NRQ43241.1"/>
    </source>
</evidence>
<evidence type="ECO:0000256" key="6">
    <source>
        <dbReference type="NCBIfam" id="TIGR00152"/>
    </source>
</evidence>
<dbReference type="GO" id="GO:0005524">
    <property type="term" value="F:ATP binding"/>
    <property type="evidence" value="ECO:0007669"/>
    <property type="project" value="UniProtKB-UniRule"/>
</dbReference>